<dbReference type="Gene3D" id="3.40.50.150">
    <property type="entry name" value="Vaccinia Virus protein VP39"/>
    <property type="match status" value="1"/>
</dbReference>
<dbReference type="EMBL" id="SORZ01000002">
    <property type="protein sequence ID" value="TPW34160.1"/>
    <property type="molecule type" value="Genomic_DNA"/>
</dbReference>
<dbReference type="Proteomes" id="UP000315037">
    <property type="component" value="Unassembled WGS sequence"/>
</dbReference>
<dbReference type="AlphaFoldDB" id="A0A506ULG4"/>
<reference evidence="2 3" key="1">
    <citation type="submission" date="2019-03" db="EMBL/GenBank/DDBJ databases">
        <title>The complete genome sequence of Neokomagataea sp. Jb2 NBRC113641.</title>
        <authorList>
            <person name="Chua K.-O."/>
            <person name="Chan K.-G."/>
            <person name="See-Too W.-S."/>
        </authorList>
    </citation>
    <scope>NUCLEOTIDE SEQUENCE [LARGE SCALE GENOMIC DNA]</scope>
    <source>
        <strain evidence="2 3">Jb2</strain>
    </source>
</reference>
<dbReference type="PANTHER" id="PTHR43036">
    <property type="entry name" value="OSJNBB0011N17.9 PROTEIN"/>
    <property type="match status" value="1"/>
</dbReference>
<dbReference type="GO" id="GO:0032259">
    <property type="term" value="P:methylation"/>
    <property type="evidence" value="ECO:0007669"/>
    <property type="project" value="UniProtKB-KW"/>
</dbReference>
<comment type="caution">
    <text evidence="2">The sequence shown here is derived from an EMBL/GenBank/DDBJ whole genome shotgun (WGS) entry which is preliminary data.</text>
</comment>
<dbReference type="Pfam" id="PF08241">
    <property type="entry name" value="Methyltransf_11"/>
    <property type="match status" value="1"/>
</dbReference>
<dbReference type="SUPFAM" id="SSF53335">
    <property type="entry name" value="S-adenosyl-L-methionine-dependent methyltransferases"/>
    <property type="match status" value="1"/>
</dbReference>
<dbReference type="PANTHER" id="PTHR43036:SF2">
    <property type="entry name" value="OS04G0481300 PROTEIN"/>
    <property type="match status" value="1"/>
</dbReference>
<keyword evidence="3" id="KW-1185">Reference proteome</keyword>
<keyword evidence="2" id="KW-0489">Methyltransferase</keyword>
<evidence type="ECO:0000313" key="3">
    <source>
        <dbReference type="Proteomes" id="UP000315037"/>
    </source>
</evidence>
<dbReference type="InterPro" id="IPR013216">
    <property type="entry name" value="Methyltransf_11"/>
</dbReference>
<dbReference type="GO" id="GO:0008757">
    <property type="term" value="F:S-adenosylmethionine-dependent methyltransferase activity"/>
    <property type="evidence" value="ECO:0007669"/>
    <property type="project" value="InterPro"/>
</dbReference>
<protein>
    <submittedName>
        <fullName evidence="2">Class I SAM-dependent methyltransferase</fullName>
    </submittedName>
</protein>
<evidence type="ECO:0000313" key="2">
    <source>
        <dbReference type="EMBL" id="TPW34160.1"/>
    </source>
</evidence>
<accession>A0A506ULG4</accession>
<organism evidence="2 3">
    <name type="scientific">Oecophyllibacter saccharovorans</name>
    <dbReference type="NCBI Taxonomy" id="2558360"/>
    <lineage>
        <taxon>Bacteria</taxon>
        <taxon>Pseudomonadati</taxon>
        <taxon>Pseudomonadota</taxon>
        <taxon>Alphaproteobacteria</taxon>
        <taxon>Acetobacterales</taxon>
        <taxon>Acetobacteraceae</taxon>
        <taxon>Oecophyllibacter</taxon>
    </lineage>
</organism>
<keyword evidence="2" id="KW-0808">Transferase</keyword>
<feature type="domain" description="Methyltransferase type 11" evidence="1">
    <location>
        <begin position="55"/>
        <end position="144"/>
    </location>
</feature>
<dbReference type="InterPro" id="IPR029063">
    <property type="entry name" value="SAM-dependent_MTases_sf"/>
</dbReference>
<evidence type="ECO:0000259" key="1">
    <source>
        <dbReference type="Pfam" id="PF08241"/>
    </source>
</evidence>
<gene>
    <name evidence="2" type="ORF">E3202_06450</name>
</gene>
<sequence length="213" mass="23022">MTLKGLHEKAFTQASSEPDAQFFAQHNPETLLDLGARTAITALYRTSLPVGGRTLDLMCGPDSHLPEDATFQEFIGLDVCNKLMDENKALNGRAIVDLNAQPSLPFSENSFDGVLLCNGLPYLTQPEAVLKEVARVLKPGAPLILTFNDRFFPAKATAIWQALEPADRVRLASALMNSAGLGELDTGEVTPPEDLPGWQDTVHAVIGRKPQAS</sequence>
<dbReference type="RefSeq" id="WP_165598733.1">
    <property type="nucleotide sequence ID" value="NZ_SORY01000001.1"/>
</dbReference>
<name>A0A506ULG4_9PROT</name>
<dbReference type="CDD" id="cd02440">
    <property type="entry name" value="AdoMet_MTases"/>
    <property type="match status" value="1"/>
</dbReference>
<proteinExistence type="predicted"/>